<gene>
    <name evidence="1" type="ORF">PGTG_02730</name>
</gene>
<proteinExistence type="predicted"/>
<evidence type="ECO:0000313" key="2">
    <source>
        <dbReference type="Proteomes" id="UP000008783"/>
    </source>
</evidence>
<reference evidence="2" key="2">
    <citation type="journal article" date="2011" name="Proc. Natl. Acad. Sci. U.S.A.">
        <title>Obligate biotrophy features unraveled by the genomic analysis of rust fungi.</title>
        <authorList>
            <person name="Duplessis S."/>
            <person name="Cuomo C.A."/>
            <person name="Lin Y.-C."/>
            <person name="Aerts A."/>
            <person name="Tisserant E."/>
            <person name="Veneault-Fourrey C."/>
            <person name="Joly D.L."/>
            <person name="Hacquard S."/>
            <person name="Amselem J."/>
            <person name="Cantarel B.L."/>
            <person name="Chiu R."/>
            <person name="Coutinho P.M."/>
            <person name="Feau N."/>
            <person name="Field M."/>
            <person name="Frey P."/>
            <person name="Gelhaye E."/>
            <person name="Goldberg J."/>
            <person name="Grabherr M.G."/>
            <person name="Kodira C.D."/>
            <person name="Kohler A."/>
            <person name="Kuees U."/>
            <person name="Lindquist E.A."/>
            <person name="Lucas S.M."/>
            <person name="Mago R."/>
            <person name="Mauceli E."/>
            <person name="Morin E."/>
            <person name="Murat C."/>
            <person name="Pangilinan J.L."/>
            <person name="Park R."/>
            <person name="Pearson M."/>
            <person name="Quesneville H."/>
            <person name="Rouhier N."/>
            <person name="Sakthikumar S."/>
            <person name="Salamov A.A."/>
            <person name="Schmutz J."/>
            <person name="Selles B."/>
            <person name="Shapiro H."/>
            <person name="Tanguay P."/>
            <person name="Tuskan G.A."/>
            <person name="Henrissat B."/>
            <person name="Van de Peer Y."/>
            <person name="Rouze P."/>
            <person name="Ellis J.G."/>
            <person name="Dodds P.N."/>
            <person name="Schein J.E."/>
            <person name="Zhong S."/>
            <person name="Hamelin R.C."/>
            <person name="Grigoriev I.V."/>
            <person name="Szabo L.J."/>
            <person name="Martin F."/>
        </authorList>
    </citation>
    <scope>NUCLEOTIDE SEQUENCE [LARGE SCALE GENOMIC DNA]</scope>
    <source>
        <strain evidence="2">CRL 75-36-700-3 / race SCCL</strain>
    </source>
</reference>
<evidence type="ECO:0000313" key="1">
    <source>
        <dbReference type="EMBL" id="EFP76289.1"/>
    </source>
</evidence>
<dbReference type="OrthoDB" id="2505882at2759"/>
<protein>
    <submittedName>
        <fullName evidence="1">Uncharacterized protein</fullName>
    </submittedName>
</protein>
<dbReference type="InParanoid" id="E3JW64"/>
<dbReference type="InterPro" id="IPR052717">
    <property type="entry name" value="Vacuolar_transposase_reg"/>
</dbReference>
<dbReference type="PANTHER" id="PTHR46169:SF15">
    <property type="entry name" value="INNER CENTROMERE PROTEIN A-LIKE ISOFORM X1-RELATED"/>
    <property type="match status" value="1"/>
</dbReference>
<dbReference type="OMA" id="RCENAIV"/>
<organism evidence="1 2">
    <name type="scientific">Puccinia graminis f. sp. tritici (strain CRL 75-36-700-3 / race SCCL)</name>
    <name type="common">Black stem rust fungus</name>
    <dbReference type="NCBI Taxonomy" id="418459"/>
    <lineage>
        <taxon>Eukaryota</taxon>
        <taxon>Fungi</taxon>
        <taxon>Dikarya</taxon>
        <taxon>Basidiomycota</taxon>
        <taxon>Pucciniomycotina</taxon>
        <taxon>Pucciniomycetes</taxon>
        <taxon>Pucciniales</taxon>
        <taxon>Pucciniaceae</taxon>
        <taxon>Puccinia</taxon>
    </lineage>
</organism>
<dbReference type="GeneID" id="10534019"/>
<dbReference type="EMBL" id="DS178265">
    <property type="protein sequence ID" value="EFP76289.1"/>
    <property type="molecule type" value="Genomic_DNA"/>
</dbReference>
<accession>E3JW64</accession>
<dbReference type="RefSeq" id="XP_003320708.1">
    <property type="nucleotide sequence ID" value="XM_003320660.1"/>
</dbReference>
<dbReference type="Proteomes" id="UP000008783">
    <property type="component" value="Unassembled WGS sequence"/>
</dbReference>
<dbReference type="AlphaFoldDB" id="E3JW64"/>
<name>E3JW64_PUCGT</name>
<dbReference type="SUPFAM" id="SSF53098">
    <property type="entry name" value="Ribonuclease H-like"/>
    <property type="match status" value="1"/>
</dbReference>
<sequence>MKLRKSPNSKARFIEICEETQCKKPQTIKRDVPTRWNLTYLQISSIVRCEEAIVMWQRDKQFGMPRNYHVQQEDFDLATDLVQLLLPFYEITLQLSTKASARIADVVVMIDQITSNLAAVIANQDPEKITLQPYEMLVVRGFA</sequence>
<dbReference type="HOGENOM" id="CLU_1918123_0_0_1"/>
<dbReference type="KEGG" id="pgr:PGTG_02730"/>
<dbReference type="InterPro" id="IPR012337">
    <property type="entry name" value="RNaseH-like_sf"/>
</dbReference>
<reference key="1">
    <citation type="submission" date="2007-01" db="EMBL/GenBank/DDBJ databases">
        <title>The Genome Sequence of Puccinia graminis f. sp. tritici Strain CRL 75-36-700-3.</title>
        <authorList>
            <consortium name="The Broad Institute Genome Sequencing Platform"/>
            <person name="Birren B."/>
            <person name="Lander E."/>
            <person name="Galagan J."/>
            <person name="Nusbaum C."/>
            <person name="Devon K."/>
            <person name="Cuomo C."/>
            <person name="Jaffe D."/>
            <person name="Butler J."/>
            <person name="Alvarez P."/>
            <person name="Gnerre S."/>
            <person name="Grabherr M."/>
            <person name="Mauceli E."/>
            <person name="Brockman W."/>
            <person name="Young S."/>
            <person name="LaButti K."/>
            <person name="Sykes S."/>
            <person name="DeCaprio D."/>
            <person name="Crawford M."/>
            <person name="Koehrsen M."/>
            <person name="Engels R."/>
            <person name="Montgomery P."/>
            <person name="Pearson M."/>
            <person name="Howarth C."/>
            <person name="Larson L."/>
            <person name="White J."/>
            <person name="Zeng Q."/>
            <person name="Kodira C."/>
            <person name="Yandava C."/>
            <person name="Alvarado L."/>
            <person name="O'Leary S."/>
            <person name="Szabo L."/>
            <person name="Dean R."/>
            <person name="Schein J."/>
        </authorList>
    </citation>
    <scope>NUCLEOTIDE SEQUENCE</scope>
    <source>
        <strain>CRL 75-36-700-3</strain>
    </source>
</reference>
<dbReference type="VEuPathDB" id="FungiDB:PGTG_02730"/>
<keyword evidence="2" id="KW-1185">Reference proteome</keyword>
<dbReference type="PANTHER" id="PTHR46169">
    <property type="entry name" value="DNA REPLICATION-RELATED ELEMENT FACTOR, ISOFORM A"/>
    <property type="match status" value="1"/>
</dbReference>